<dbReference type="InterPro" id="IPR014862">
    <property type="entry name" value="TrwC"/>
</dbReference>
<dbReference type="InterPro" id="IPR027417">
    <property type="entry name" value="P-loop_NTPase"/>
</dbReference>
<protein>
    <recommendedName>
        <fullName evidence="1">AAA+ ATPase domain-containing protein</fullName>
    </recommendedName>
</protein>
<dbReference type="EMBL" id="JACCBJ010000001">
    <property type="protein sequence ID" value="NYD74954.1"/>
    <property type="molecule type" value="Genomic_DNA"/>
</dbReference>
<dbReference type="RefSeq" id="WP_343037273.1">
    <property type="nucleotide sequence ID" value="NZ_BAAAPX010000001.1"/>
</dbReference>
<dbReference type="SUPFAM" id="SSF55464">
    <property type="entry name" value="Origin of replication-binding domain, RBD-like"/>
    <property type="match status" value="1"/>
</dbReference>
<sequence length="913" mass="98758">MQVRGGVARWKRGQQSHGVKQAVNYAFSGVCDATITAKTADGVIAVAGYADADAVMTRYIVENGAIRDDLLTRDQLKTWVDGLDPLTGERRGRDLESPVADLILDATINAPKSFSIAAMLDPDLAAAYEDLQDRLRDRIVKLWQSELNARRGKGGAIREDLLRIEVVELRHERSRSLDPHKHRHLWLNVKVQGVDGKWSNIDTRVALRFQNVINAEGDLSSRTDPAWIHALAAKGFTLNEDGEITQLQHLVRPLSKRSAQIEANKVTRTAWWKQQHPGQEPSHDVLNQIDRWAWATGRPNKPSDLNEDDWAEVIQQELLTTDPALRQERAPIDVASASLADLDLELLAAKAIVDADARSTGTGGRFSMMDLQAGTIRAIAATGVIAEHTELAALAGQVVASTRALTVTLLDEPDVPAHIKSRMATSTAALKATIATRIEALSAPGVAAPTEEITAIAHALDPGRLLDSDQTDGASAIAGTATVVAITGAAGTGKTTMLNVAGATLRRHGRNMIIVAPTKKASTVAGRETSSAASSLHQLLHDQGWRWNTGSAGNTEWTRLLLGEIDPTTGQQYRGPRLRIRPGDRIVVDEAGMLELQAANALIDVIHRTGASVAVVGDDCQALPVGHSGAMALFRRSAFEKVQLTQIHRFRDPDWADVSARLRDSNGPVESRGIAEQLEHSGHLTHVTSEAEAHQAMVAAWLDSSRRAESIALVTATHAEAQHISEAIQAQRIASGAIDSRRFVLGQSEQPVFVGDVVQTRRNDTRTGVENRQNWVVRSISDEHLTLASVSDSSVLRRITHDYASSHLHLGYASTVYGVQGETTDRALVGPGVDAAGLYVGLTRGRLQNDVIVIAATVEAAKTELAATMQRQSTEVTIEESRAAAKLELWRAAQDDRARPRAVAQVSSPTLAR</sequence>
<reference evidence="2 3" key="1">
    <citation type="submission" date="2020-07" db="EMBL/GenBank/DDBJ databases">
        <title>Sequencing the genomes of 1000 actinobacteria strains.</title>
        <authorList>
            <person name="Klenk H.-P."/>
        </authorList>
    </citation>
    <scope>NUCLEOTIDE SEQUENCE [LARGE SCALE GENOMIC DNA]</scope>
    <source>
        <strain evidence="2 3">DSM 23871</strain>
    </source>
</reference>
<name>A0A852T2Q2_9MICO</name>
<dbReference type="AlphaFoldDB" id="A0A852T2Q2"/>
<dbReference type="SMART" id="SM00382">
    <property type="entry name" value="AAA"/>
    <property type="match status" value="1"/>
</dbReference>
<accession>A0A852T2Q2</accession>
<dbReference type="Pfam" id="PF08751">
    <property type="entry name" value="TrwC"/>
    <property type="match status" value="1"/>
</dbReference>
<dbReference type="Gene3D" id="2.30.30.940">
    <property type="match status" value="1"/>
</dbReference>
<comment type="caution">
    <text evidence="2">The sequence shown here is derived from an EMBL/GenBank/DDBJ whole genome shotgun (WGS) entry which is preliminary data.</text>
</comment>
<dbReference type="Gene3D" id="3.40.50.300">
    <property type="entry name" value="P-loop containing nucleotide triphosphate hydrolases"/>
    <property type="match status" value="2"/>
</dbReference>
<keyword evidence="3" id="KW-1185">Reference proteome</keyword>
<dbReference type="SUPFAM" id="SSF52540">
    <property type="entry name" value="P-loop containing nucleoside triphosphate hydrolases"/>
    <property type="match status" value="1"/>
</dbReference>
<evidence type="ECO:0000259" key="1">
    <source>
        <dbReference type="SMART" id="SM00382"/>
    </source>
</evidence>
<feature type="domain" description="AAA+ ATPase" evidence="1">
    <location>
        <begin position="480"/>
        <end position="749"/>
    </location>
</feature>
<dbReference type="Pfam" id="PF13604">
    <property type="entry name" value="AAA_30"/>
    <property type="match status" value="1"/>
</dbReference>
<gene>
    <name evidence="2" type="ORF">BJ963_002473</name>
</gene>
<dbReference type="InterPro" id="IPR003593">
    <property type="entry name" value="AAA+_ATPase"/>
</dbReference>
<organism evidence="2 3">
    <name type="scientific">Leifsonia soli</name>
    <dbReference type="NCBI Taxonomy" id="582665"/>
    <lineage>
        <taxon>Bacteria</taxon>
        <taxon>Bacillati</taxon>
        <taxon>Actinomycetota</taxon>
        <taxon>Actinomycetes</taxon>
        <taxon>Micrococcales</taxon>
        <taxon>Microbacteriaceae</taxon>
        <taxon>Leifsonia</taxon>
    </lineage>
</organism>
<proteinExistence type="predicted"/>
<dbReference type="Proteomes" id="UP000589620">
    <property type="component" value="Unassembled WGS sequence"/>
</dbReference>
<evidence type="ECO:0000313" key="3">
    <source>
        <dbReference type="Proteomes" id="UP000589620"/>
    </source>
</evidence>
<evidence type="ECO:0000313" key="2">
    <source>
        <dbReference type="EMBL" id="NYD74954.1"/>
    </source>
</evidence>